<evidence type="ECO:0000256" key="4">
    <source>
        <dbReference type="ARBA" id="ARBA00022618"/>
    </source>
</evidence>
<evidence type="ECO:0000256" key="5">
    <source>
        <dbReference type="ARBA" id="ARBA00023054"/>
    </source>
</evidence>
<comment type="subcellular location">
    <subcellularLocation>
        <location evidence="1">Cytoplasm</location>
    </subcellularLocation>
</comment>
<organism evidence="9 10">
    <name type="scientific">Acetanaerobacterium elongatum</name>
    <dbReference type="NCBI Taxonomy" id="258515"/>
    <lineage>
        <taxon>Bacteria</taxon>
        <taxon>Bacillati</taxon>
        <taxon>Bacillota</taxon>
        <taxon>Clostridia</taxon>
        <taxon>Eubacteriales</taxon>
        <taxon>Oscillospiraceae</taxon>
        <taxon>Acetanaerobacterium</taxon>
    </lineage>
</organism>
<reference evidence="9 10" key="1">
    <citation type="submission" date="2016-10" db="EMBL/GenBank/DDBJ databases">
        <authorList>
            <person name="de Groot N.N."/>
        </authorList>
    </citation>
    <scope>NUCLEOTIDE SEQUENCE [LARGE SCALE GENOMIC DNA]</scope>
    <source>
        <strain evidence="9 10">CGMCC 1.5012</strain>
    </source>
</reference>
<dbReference type="EMBL" id="FNID01000007">
    <property type="protein sequence ID" value="SDM90830.1"/>
    <property type="molecule type" value="Genomic_DNA"/>
</dbReference>
<protein>
    <submittedName>
        <fullName evidence="9">DivIVA domain-containing protein</fullName>
    </submittedName>
</protein>
<sequence>MLSPGDINTKKFEKSAFGYRVDDVDTYLTAVAEDYAKLLHDNNELENKMVVLADRLEEYRKEENSLSAALLGAQKMSDSLLREAKEKAEQIINEANLKAQRIVEAAQKQVLFERNELVRVQREIGIFKSNLLSMYKSQMDLIRALPEGNRARPEQEAPATREEKPARFVYDDVQEVEEVKAVEQPQPVIAFESAQPAAAPVEPVKQTPIEPVQEAAQPQLAPKQPTAAGKGFVPNLADDDISTADYHNTYQGYAQKAAKPPVSSSSIKFEKEENEEVPLTTEPATSRFGELKFGAAYDLKRDNSFGGNKSFRKKR</sequence>
<dbReference type="Gene3D" id="6.10.250.660">
    <property type="match status" value="1"/>
</dbReference>
<dbReference type="Proteomes" id="UP000199182">
    <property type="component" value="Unassembled WGS sequence"/>
</dbReference>
<keyword evidence="3" id="KW-0963">Cytoplasm</keyword>
<dbReference type="InterPro" id="IPR007793">
    <property type="entry name" value="DivIVA_fam"/>
</dbReference>
<name>A0A1G9X272_9FIRM</name>
<dbReference type="NCBIfam" id="TIGR03544">
    <property type="entry name" value="DivI1A_domain"/>
    <property type="match status" value="1"/>
</dbReference>
<keyword evidence="5 7" id="KW-0175">Coiled coil</keyword>
<dbReference type="GO" id="GO:0051301">
    <property type="term" value="P:cell division"/>
    <property type="evidence" value="ECO:0007669"/>
    <property type="project" value="UniProtKB-KW"/>
</dbReference>
<feature type="region of interest" description="Disordered" evidence="8">
    <location>
        <begin position="254"/>
        <end position="283"/>
    </location>
</feature>
<accession>A0A1G9X272</accession>
<dbReference type="PANTHER" id="PTHR35794:SF2">
    <property type="entry name" value="CELL DIVISION PROTEIN DIVIVA"/>
    <property type="match status" value="1"/>
</dbReference>
<evidence type="ECO:0000256" key="1">
    <source>
        <dbReference type="ARBA" id="ARBA00004496"/>
    </source>
</evidence>
<keyword evidence="10" id="KW-1185">Reference proteome</keyword>
<dbReference type="AlphaFoldDB" id="A0A1G9X272"/>
<evidence type="ECO:0000256" key="8">
    <source>
        <dbReference type="SAM" id="MobiDB-lite"/>
    </source>
</evidence>
<dbReference type="Pfam" id="PF05103">
    <property type="entry name" value="DivIVA"/>
    <property type="match status" value="1"/>
</dbReference>
<dbReference type="GO" id="GO:0005737">
    <property type="term" value="C:cytoplasm"/>
    <property type="evidence" value="ECO:0007669"/>
    <property type="project" value="UniProtKB-SubCell"/>
</dbReference>
<dbReference type="Gene3D" id="1.20.5.620">
    <property type="entry name" value="F1F0 ATP synthase subunit B, membrane domain"/>
    <property type="match status" value="1"/>
</dbReference>
<evidence type="ECO:0000256" key="2">
    <source>
        <dbReference type="ARBA" id="ARBA00009008"/>
    </source>
</evidence>
<evidence type="ECO:0000256" key="6">
    <source>
        <dbReference type="ARBA" id="ARBA00023306"/>
    </source>
</evidence>
<gene>
    <name evidence="9" type="ORF">SAMN05192585_10767</name>
</gene>
<evidence type="ECO:0000313" key="9">
    <source>
        <dbReference type="EMBL" id="SDM90830.1"/>
    </source>
</evidence>
<proteinExistence type="inferred from homology"/>
<dbReference type="STRING" id="258515.SAMN05192585_10767"/>
<dbReference type="RefSeq" id="WP_092638622.1">
    <property type="nucleotide sequence ID" value="NZ_FNID01000007.1"/>
</dbReference>
<feature type="coiled-coil region" evidence="7">
    <location>
        <begin position="28"/>
        <end position="123"/>
    </location>
</feature>
<dbReference type="OrthoDB" id="9815492at2"/>
<dbReference type="InterPro" id="IPR019933">
    <property type="entry name" value="DivIVA_domain"/>
</dbReference>
<evidence type="ECO:0000256" key="7">
    <source>
        <dbReference type="SAM" id="Coils"/>
    </source>
</evidence>
<dbReference type="PANTHER" id="PTHR35794">
    <property type="entry name" value="CELL DIVISION PROTEIN DIVIVA"/>
    <property type="match status" value="1"/>
</dbReference>
<keyword evidence="6" id="KW-0131">Cell cycle</keyword>
<evidence type="ECO:0000313" key="10">
    <source>
        <dbReference type="Proteomes" id="UP000199182"/>
    </source>
</evidence>
<keyword evidence="4" id="KW-0132">Cell division</keyword>
<comment type="similarity">
    <text evidence="2">Belongs to the DivIVA family.</text>
</comment>
<evidence type="ECO:0000256" key="3">
    <source>
        <dbReference type="ARBA" id="ARBA00022490"/>
    </source>
</evidence>